<keyword evidence="3" id="KW-1185">Reference proteome</keyword>
<dbReference type="EMBL" id="RRYP01023466">
    <property type="protein sequence ID" value="TNV72231.1"/>
    <property type="molecule type" value="Genomic_DNA"/>
</dbReference>
<proteinExistence type="predicted"/>
<evidence type="ECO:0000313" key="3">
    <source>
        <dbReference type="Proteomes" id="UP000785679"/>
    </source>
</evidence>
<feature type="compositionally biased region" description="Basic and acidic residues" evidence="1">
    <location>
        <begin position="72"/>
        <end position="82"/>
    </location>
</feature>
<feature type="region of interest" description="Disordered" evidence="1">
    <location>
        <begin position="59"/>
        <end position="82"/>
    </location>
</feature>
<evidence type="ECO:0000313" key="2">
    <source>
        <dbReference type="EMBL" id="TNV72231.1"/>
    </source>
</evidence>
<evidence type="ECO:0000256" key="1">
    <source>
        <dbReference type="SAM" id="MobiDB-lite"/>
    </source>
</evidence>
<dbReference type="AlphaFoldDB" id="A0A8J8SVW1"/>
<name>A0A8J8SVW1_HALGN</name>
<accession>A0A8J8SVW1</accession>
<sequence>MRAYLHSQKGFLSFPHLGYRIDIHDAEYHKAVCIIRDPCKVWILRVRCHEILIHQVPNHEHQAQVAQSVSHSGEREQASEIP</sequence>
<comment type="caution">
    <text evidence="2">The sequence shown here is derived from an EMBL/GenBank/DDBJ whole genome shotgun (WGS) entry which is preliminary data.</text>
</comment>
<protein>
    <submittedName>
        <fullName evidence="2">Uncharacterized protein</fullName>
    </submittedName>
</protein>
<organism evidence="2 3">
    <name type="scientific">Halteria grandinella</name>
    <dbReference type="NCBI Taxonomy" id="5974"/>
    <lineage>
        <taxon>Eukaryota</taxon>
        <taxon>Sar</taxon>
        <taxon>Alveolata</taxon>
        <taxon>Ciliophora</taxon>
        <taxon>Intramacronucleata</taxon>
        <taxon>Spirotrichea</taxon>
        <taxon>Stichotrichia</taxon>
        <taxon>Sporadotrichida</taxon>
        <taxon>Halteriidae</taxon>
        <taxon>Halteria</taxon>
    </lineage>
</organism>
<reference evidence="2" key="1">
    <citation type="submission" date="2019-06" db="EMBL/GenBank/DDBJ databases">
        <authorList>
            <person name="Zheng W."/>
        </authorList>
    </citation>
    <scope>NUCLEOTIDE SEQUENCE</scope>
    <source>
        <strain evidence="2">QDHG01</strain>
    </source>
</reference>
<dbReference type="Proteomes" id="UP000785679">
    <property type="component" value="Unassembled WGS sequence"/>
</dbReference>
<gene>
    <name evidence="2" type="ORF">FGO68_gene1528</name>
</gene>